<organism evidence="2 3">
    <name type="scientific">Cephalotus follicularis</name>
    <name type="common">Albany pitcher plant</name>
    <dbReference type="NCBI Taxonomy" id="3775"/>
    <lineage>
        <taxon>Eukaryota</taxon>
        <taxon>Viridiplantae</taxon>
        <taxon>Streptophyta</taxon>
        <taxon>Embryophyta</taxon>
        <taxon>Tracheophyta</taxon>
        <taxon>Spermatophyta</taxon>
        <taxon>Magnoliopsida</taxon>
        <taxon>eudicotyledons</taxon>
        <taxon>Gunneridae</taxon>
        <taxon>Pentapetalae</taxon>
        <taxon>rosids</taxon>
        <taxon>fabids</taxon>
        <taxon>Oxalidales</taxon>
        <taxon>Cephalotaceae</taxon>
        <taxon>Cephalotus</taxon>
    </lineage>
</organism>
<keyword evidence="3" id="KW-1185">Reference proteome</keyword>
<evidence type="ECO:0000313" key="2">
    <source>
        <dbReference type="EMBL" id="GAV92313.1"/>
    </source>
</evidence>
<dbReference type="AlphaFoldDB" id="A0A1Q3DJ18"/>
<accession>A0A1Q3DJ18</accession>
<evidence type="ECO:0000256" key="1">
    <source>
        <dbReference type="SAM" id="MobiDB-lite"/>
    </source>
</evidence>
<dbReference type="Proteomes" id="UP000187406">
    <property type="component" value="Unassembled WGS sequence"/>
</dbReference>
<sequence>MFGRMRPPSASLDSLGRPPPKILKHDSLSIYEATLMKLKQGSQRDPSSSSVPVVEKESNDAPASVPEFCWDAFPSSPCMEAVKIEHNYNSASSSPISSDSQSSRVSKLPQSRTISVLYLFSKYNSSKHVLSPSHEEAMMIENDGSSLSISPGSSECQSFSGIELQMDEEFASSMNVSQL</sequence>
<proteinExistence type="predicted"/>
<dbReference type="OrthoDB" id="60860at2759"/>
<comment type="caution">
    <text evidence="2">The sequence shown here is derived from an EMBL/GenBank/DDBJ whole genome shotgun (WGS) entry which is preliminary data.</text>
</comment>
<reference evidence="3" key="1">
    <citation type="submission" date="2016-04" db="EMBL/GenBank/DDBJ databases">
        <title>Cephalotus genome sequencing.</title>
        <authorList>
            <person name="Fukushima K."/>
            <person name="Hasebe M."/>
            <person name="Fang X."/>
        </authorList>
    </citation>
    <scope>NUCLEOTIDE SEQUENCE [LARGE SCALE GENOMIC DNA]</scope>
    <source>
        <strain evidence="3">cv. St1</strain>
    </source>
</reference>
<gene>
    <name evidence="2" type="ORF">CFOL_v3_35693</name>
</gene>
<name>A0A1Q3DJ18_CEPFO</name>
<dbReference type="PANTHER" id="PTHR48238">
    <property type="entry name" value="BNACNNG09570D PROTEIN"/>
    <property type="match status" value="1"/>
</dbReference>
<protein>
    <submittedName>
        <fullName evidence="2">Uncharacterized protein</fullName>
    </submittedName>
</protein>
<dbReference type="FunCoup" id="A0A1Q3DJ18">
    <property type="interactions" value="30"/>
</dbReference>
<feature type="region of interest" description="Disordered" evidence="1">
    <location>
        <begin position="38"/>
        <end position="62"/>
    </location>
</feature>
<feature type="region of interest" description="Disordered" evidence="1">
    <location>
        <begin position="1"/>
        <end position="23"/>
    </location>
</feature>
<dbReference type="PANTHER" id="PTHR48238:SF1">
    <property type="entry name" value="(RAPE) HYPOTHETICAL PROTEIN"/>
    <property type="match status" value="1"/>
</dbReference>
<evidence type="ECO:0000313" key="3">
    <source>
        <dbReference type="Proteomes" id="UP000187406"/>
    </source>
</evidence>
<dbReference type="InParanoid" id="A0A1Q3DJ18"/>
<dbReference type="EMBL" id="BDDD01009411">
    <property type="protein sequence ID" value="GAV92313.1"/>
    <property type="molecule type" value="Genomic_DNA"/>
</dbReference>